<gene>
    <name evidence="1" type="ORF">B9D04_02080</name>
</gene>
<sequence>MSKMKETALTIAGLASVLVAGQTVANAASTYTVQKGDTLSELADKFNLTVEDLVKTNKITDANMIFADQQIEVPTQEELNENALNTTAASSANSAASDAASSAMSEAVASMTAASEAAASSAAASEAVASSVAASEAAASKAAESEAAAASVQAQPVAQDTAVAEQAEPVAQQAAPAAAPAAGGSVYDQFIANGGTDALWQNIVMPESGGNPNAVSPNGYMGLGQTKEGWGTGDVATQTNGLVNYAVSRYGSVDGAVQFRAANGWW</sequence>
<dbReference type="PROSITE" id="PS51782">
    <property type="entry name" value="LYSM"/>
    <property type="match status" value="1"/>
</dbReference>
<evidence type="ECO:0000313" key="2">
    <source>
        <dbReference type="Proteomes" id="UP000193588"/>
    </source>
</evidence>
<dbReference type="SUPFAM" id="SSF54106">
    <property type="entry name" value="LysM domain"/>
    <property type="match status" value="1"/>
</dbReference>
<dbReference type="Gene3D" id="3.10.350.10">
    <property type="entry name" value="LysM domain"/>
    <property type="match status" value="1"/>
</dbReference>
<dbReference type="PANTHER" id="PTHR33734:SF22">
    <property type="entry name" value="MEMBRANE-BOUND LYTIC MUREIN TRANSGLYCOSYLASE D"/>
    <property type="match status" value="1"/>
</dbReference>
<dbReference type="InterPro" id="IPR023346">
    <property type="entry name" value="Lysozyme-like_dom_sf"/>
</dbReference>
<dbReference type="PANTHER" id="PTHR33734">
    <property type="entry name" value="LYSM DOMAIN-CONTAINING GPI-ANCHORED PROTEIN 2"/>
    <property type="match status" value="1"/>
</dbReference>
<reference evidence="1 2" key="1">
    <citation type="submission" date="2017-04" db="EMBL/GenBank/DDBJ databases">
        <title>The genome sequence of Weissella cibaria isolated from wild Drosophila.</title>
        <authorList>
            <person name="Ricks N.J."/>
            <person name="Carroll C."/>
            <person name="Walters A."/>
            <person name="Newell P.D."/>
            <person name="Chaston J.M."/>
        </authorList>
    </citation>
    <scope>NUCLEOTIDE SEQUENCE [LARGE SCALE GENOMIC DNA]</scope>
    <source>
        <strain evidence="1 2">DmW_103</strain>
    </source>
</reference>
<evidence type="ECO:0000313" key="1">
    <source>
        <dbReference type="EMBL" id="OSP90162.1"/>
    </source>
</evidence>
<dbReference type="RefSeq" id="WP_010370508.1">
    <property type="nucleotide sequence ID" value="NZ_BJEF01000009.1"/>
</dbReference>
<comment type="caution">
    <text evidence="1">The sequence shown here is derived from an EMBL/GenBank/DDBJ whole genome shotgun (WGS) entry which is preliminary data.</text>
</comment>
<dbReference type="GeneID" id="66962594"/>
<dbReference type="CDD" id="cd00118">
    <property type="entry name" value="LysM"/>
    <property type="match status" value="1"/>
</dbReference>
<dbReference type="SUPFAM" id="SSF53955">
    <property type="entry name" value="Lysozyme-like"/>
    <property type="match status" value="1"/>
</dbReference>
<dbReference type="InterPro" id="IPR018392">
    <property type="entry name" value="LysM"/>
</dbReference>
<dbReference type="InterPro" id="IPR036779">
    <property type="entry name" value="LysM_dom_sf"/>
</dbReference>
<proteinExistence type="predicted"/>
<dbReference type="EMBL" id="NDXJ01000003">
    <property type="protein sequence ID" value="OSP90162.1"/>
    <property type="molecule type" value="Genomic_DNA"/>
</dbReference>
<dbReference type="SMART" id="SM00257">
    <property type="entry name" value="LysM"/>
    <property type="match status" value="1"/>
</dbReference>
<accession>A0A1X4JN03</accession>
<dbReference type="AlphaFoldDB" id="A0A1X4JN03"/>
<dbReference type="Proteomes" id="UP000193588">
    <property type="component" value="Unassembled WGS sequence"/>
</dbReference>
<name>A0A1X4JN03_9LACO</name>
<dbReference type="Pfam" id="PF01476">
    <property type="entry name" value="LysM"/>
    <property type="match status" value="1"/>
</dbReference>
<organism evidence="1 2">
    <name type="scientific">Weissella cibaria</name>
    <dbReference type="NCBI Taxonomy" id="137591"/>
    <lineage>
        <taxon>Bacteria</taxon>
        <taxon>Bacillati</taxon>
        <taxon>Bacillota</taxon>
        <taxon>Bacilli</taxon>
        <taxon>Lactobacillales</taxon>
        <taxon>Lactobacillaceae</taxon>
        <taxon>Weissella</taxon>
    </lineage>
</organism>
<protein>
    <submittedName>
        <fullName evidence="1">Peptidoglycan-binding protein</fullName>
    </submittedName>
</protein>